<reference evidence="2 4" key="2">
    <citation type="submission" date="2016-11" db="EMBL/GenBank/DDBJ databases">
        <title>Rhizobium leguminosarum bv. viciae strain Vaf12 isolated from Vavilovia formosa root nodules from Russia, Dagestan.</title>
        <authorList>
            <person name="Kimeklis A."/>
        </authorList>
    </citation>
    <scope>NUCLEOTIDE SEQUENCE [LARGE SCALE GENOMIC DNA]</scope>
    <source>
        <strain evidence="2 4">Vaf-108</strain>
        <plasmid evidence="4">Plasmid unnamed3 sequence</plasmid>
        <plasmid evidence="2">unnamed3</plasmid>
    </source>
</reference>
<dbReference type="EMBL" id="CP016292">
    <property type="protein sequence ID" value="ANP91621.1"/>
    <property type="molecule type" value="Genomic_DNA"/>
</dbReference>
<dbReference type="AlphaFoldDB" id="A0A1B1CPG9"/>
<geneLocation type="plasmid" evidence="1 3">
    <name>unnamed4</name>
</geneLocation>
<evidence type="ECO:0000313" key="4">
    <source>
        <dbReference type="Proteomes" id="UP000183050"/>
    </source>
</evidence>
<protein>
    <submittedName>
        <fullName evidence="1">Uncharacterized protein</fullName>
    </submittedName>
</protein>
<evidence type="ECO:0000313" key="2">
    <source>
        <dbReference type="EMBL" id="API56654.1"/>
    </source>
</evidence>
<accession>A0A1B1CPG9</accession>
<keyword evidence="1" id="KW-0614">Plasmid</keyword>
<dbReference type="GeneID" id="303209952"/>
<proteinExistence type="predicted"/>
<name>A0A1B1CPG9_RHILE</name>
<dbReference type="OrthoDB" id="7595944at2"/>
<organism evidence="1 3">
    <name type="scientific">Rhizobium leguminosarum</name>
    <dbReference type="NCBI Taxonomy" id="384"/>
    <lineage>
        <taxon>Bacteria</taxon>
        <taxon>Pseudomonadati</taxon>
        <taxon>Pseudomonadota</taxon>
        <taxon>Alphaproteobacteria</taxon>
        <taxon>Hyphomicrobiales</taxon>
        <taxon>Rhizobiaceae</taxon>
        <taxon>Rhizobium/Agrobacterium group</taxon>
        <taxon>Rhizobium</taxon>
    </lineage>
</organism>
<geneLocation type="plasmid" evidence="4">
    <name>unnamed3 sequence</name>
</geneLocation>
<gene>
    <name evidence="1" type="ORF">BA011_36595</name>
    <name evidence="2" type="ORF">BMW22_34730</name>
</gene>
<dbReference type="EMBL" id="CP018231">
    <property type="protein sequence ID" value="API56654.1"/>
    <property type="molecule type" value="Genomic_DNA"/>
</dbReference>
<reference evidence="1 3" key="1">
    <citation type="submission" date="2016-06" db="EMBL/GenBank/DDBJ databases">
        <title>Microsymbionts genomes from the relict species Vavilovia formosa.</title>
        <authorList>
            <person name="Chirak E."/>
            <person name="Kimeklis A."/>
            <person name="Andronov E."/>
        </authorList>
    </citation>
    <scope>NUCLEOTIDE SEQUENCE [LARGE SCALE GENOMIC DNA]</scope>
    <source>
        <strain evidence="1 3">Vaf10</strain>
        <plasmid evidence="3">Plasmid unnamed4</plasmid>
        <plasmid evidence="1">unnamed4</plasmid>
    </source>
</reference>
<geneLocation type="plasmid" evidence="2">
    <name>unnamed3</name>
</geneLocation>
<sequence length="269" mass="31107">MAVVDARILILCKTYPSPSGKYAETTCVAGMDESGKLVRLFPVPFRLIATGQQFKKWQWIRAKVEKARKDHRQESLTIKVDTIEGEAVVQPGKDWAERRHLISPIHVYDHFDKIDAEQRASGMSLAMLKPARILGLDIEPVSNPEWTEEELAKLVQEQKQGGLFDDEDKPSIRTLQKLPFDFYYRYQCGEGPGAKMFRHKLVDWEVGALYLNCHRSHGADWEKYFRDQLENKIPAKDLMFLMGNQHRFQDQWLIISLIYPPHLAQGLLL</sequence>
<dbReference type="Proteomes" id="UP000183050">
    <property type="component" value="Plasmid unnamed3"/>
</dbReference>
<dbReference type="Proteomes" id="UP000092691">
    <property type="component" value="Plasmid unnamed4"/>
</dbReference>
<evidence type="ECO:0000313" key="1">
    <source>
        <dbReference type="EMBL" id="ANP91621.1"/>
    </source>
</evidence>
<dbReference type="RefSeq" id="WP_011654722.1">
    <property type="nucleotide sequence ID" value="NZ_CP016292.1"/>
</dbReference>
<evidence type="ECO:0000313" key="3">
    <source>
        <dbReference type="Proteomes" id="UP000092691"/>
    </source>
</evidence>